<dbReference type="EMBL" id="JBHSBN010000005">
    <property type="protein sequence ID" value="MFC4106236.1"/>
    <property type="molecule type" value="Genomic_DNA"/>
</dbReference>
<dbReference type="RefSeq" id="WP_377543826.1">
    <property type="nucleotide sequence ID" value="NZ_JBHSBN010000005.1"/>
</dbReference>
<name>A0ABV8KJJ1_9ACTN</name>
<accession>A0ABV8KJJ1</accession>
<dbReference type="PANTHER" id="PTHR42951:SF4">
    <property type="entry name" value="ACYL-COENZYME A THIOESTERASE MBLAC2"/>
    <property type="match status" value="1"/>
</dbReference>
<evidence type="ECO:0000313" key="3">
    <source>
        <dbReference type="Proteomes" id="UP001595868"/>
    </source>
</evidence>
<dbReference type="Gene3D" id="3.60.15.10">
    <property type="entry name" value="Ribonuclease Z/Hydroxyacylglutathione hydrolase-like"/>
    <property type="match status" value="1"/>
</dbReference>
<organism evidence="2 3">
    <name type="scientific">Micromonospora zhanjiangensis</name>
    <dbReference type="NCBI Taxonomy" id="1522057"/>
    <lineage>
        <taxon>Bacteria</taxon>
        <taxon>Bacillati</taxon>
        <taxon>Actinomycetota</taxon>
        <taxon>Actinomycetes</taxon>
        <taxon>Micromonosporales</taxon>
        <taxon>Micromonosporaceae</taxon>
        <taxon>Micromonospora</taxon>
    </lineage>
</organism>
<dbReference type="PANTHER" id="PTHR42951">
    <property type="entry name" value="METALLO-BETA-LACTAMASE DOMAIN-CONTAINING"/>
    <property type="match status" value="1"/>
</dbReference>
<keyword evidence="3" id="KW-1185">Reference proteome</keyword>
<dbReference type="Pfam" id="PF00753">
    <property type="entry name" value="Lactamase_B"/>
    <property type="match status" value="1"/>
</dbReference>
<dbReference type="InterPro" id="IPR050855">
    <property type="entry name" value="NDM-1-like"/>
</dbReference>
<evidence type="ECO:0000313" key="2">
    <source>
        <dbReference type="EMBL" id="MFC4106236.1"/>
    </source>
</evidence>
<gene>
    <name evidence="2" type="ORF">ACFOX0_09840</name>
</gene>
<dbReference type="CDD" id="cd16282">
    <property type="entry name" value="metallo-hydrolase-like_MBL-fold"/>
    <property type="match status" value="1"/>
</dbReference>
<comment type="caution">
    <text evidence="2">The sequence shown here is derived from an EMBL/GenBank/DDBJ whole genome shotgun (WGS) entry which is preliminary data.</text>
</comment>
<sequence>MSDGFTEIGDRVFVLRYPILDVNVTLIVGAEQAMLVDTLSSTAQATELAAAVRQVTPSPLVLVNTHHHFDHCYGNAVLGTDPPRPIWAHEVTARLLAEQPERLRRQAYEEILPTDPALAADLLGTPIVPPDRTVHQSATVDLGDRHVLLLHLGRGHTAGDLVVHVPDADVLAAGDLVEEGSSPSFEDGYPVDWPDTVAELARLVTPRTAVVPGHGAVLGTEELTAQHERLARLAWLIRDGHADGAPVDELVPRAPFEPGTAEVAVRRGYAQLAGDG</sequence>
<dbReference type="InterPro" id="IPR001279">
    <property type="entry name" value="Metallo-B-lactamas"/>
</dbReference>
<feature type="domain" description="Metallo-beta-lactamase" evidence="1">
    <location>
        <begin position="21"/>
        <end position="214"/>
    </location>
</feature>
<protein>
    <submittedName>
        <fullName evidence="2">MBL fold metallo-hydrolase</fullName>
    </submittedName>
</protein>
<dbReference type="SUPFAM" id="SSF56281">
    <property type="entry name" value="Metallo-hydrolase/oxidoreductase"/>
    <property type="match status" value="1"/>
</dbReference>
<dbReference type="InterPro" id="IPR036866">
    <property type="entry name" value="RibonucZ/Hydroxyglut_hydro"/>
</dbReference>
<reference evidence="3" key="1">
    <citation type="journal article" date="2019" name="Int. J. Syst. Evol. Microbiol.">
        <title>The Global Catalogue of Microorganisms (GCM) 10K type strain sequencing project: providing services to taxonomists for standard genome sequencing and annotation.</title>
        <authorList>
            <consortium name="The Broad Institute Genomics Platform"/>
            <consortium name="The Broad Institute Genome Sequencing Center for Infectious Disease"/>
            <person name="Wu L."/>
            <person name="Ma J."/>
        </authorList>
    </citation>
    <scope>NUCLEOTIDE SEQUENCE [LARGE SCALE GENOMIC DNA]</scope>
    <source>
        <strain evidence="3">2902at01</strain>
    </source>
</reference>
<evidence type="ECO:0000259" key="1">
    <source>
        <dbReference type="SMART" id="SM00849"/>
    </source>
</evidence>
<proteinExistence type="predicted"/>
<dbReference type="SMART" id="SM00849">
    <property type="entry name" value="Lactamase_B"/>
    <property type="match status" value="1"/>
</dbReference>
<dbReference type="Proteomes" id="UP001595868">
    <property type="component" value="Unassembled WGS sequence"/>
</dbReference>